<dbReference type="Proteomes" id="UP000003157">
    <property type="component" value="Unassembled WGS sequence"/>
</dbReference>
<dbReference type="HOGENOM" id="CLU_2205596_0_0_9"/>
<accession>E7G9X1</accession>
<dbReference type="GeneID" id="78231164"/>
<dbReference type="STRING" id="100884.GCA_000269565_03405"/>
<dbReference type="eggNOG" id="ENOG50339MJ">
    <property type="taxonomic scope" value="Bacteria"/>
</dbReference>
<reference evidence="1 2" key="1">
    <citation type="submission" date="2010-12" db="EMBL/GenBank/DDBJ databases">
        <title>The Genome Sequence of Coprobacillus sp. strain 29_1.</title>
        <authorList>
            <consortium name="The Broad Institute Genome Sequencing Platform"/>
            <person name="Earl A."/>
            <person name="Ward D."/>
            <person name="Feldgarden M."/>
            <person name="Gevers D."/>
            <person name="Daigneault M."/>
            <person name="Sibley C.D."/>
            <person name="White A."/>
            <person name="Strauss J."/>
            <person name="Allen-Vercoe E."/>
            <person name="Young S.K."/>
            <person name="Zeng Q."/>
            <person name="Gargeya S."/>
            <person name="Fitzgerald M."/>
            <person name="Haas B."/>
            <person name="Abouelleil A."/>
            <person name="Alvarado L."/>
            <person name="Arachchi H.M."/>
            <person name="Berlin A."/>
            <person name="Brown A."/>
            <person name="Chapman S.B."/>
            <person name="Chen Z."/>
            <person name="Dunbar C."/>
            <person name="Freedman E."/>
            <person name="Gearin G."/>
            <person name="Gellesch M."/>
            <person name="Goldberg J."/>
            <person name="Griggs A."/>
            <person name="Gujja S."/>
            <person name="Heilman E."/>
            <person name="Heiman D."/>
            <person name="Howarth C."/>
            <person name="Larson L."/>
            <person name="Lui A."/>
            <person name="MacDonald P.J.P."/>
            <person name="Mehta T."/>
            <person name="Montmayeur A."/>
            <person name="Murphy C."/>
            <person name="Neiman D."/>
            <person name="Pearson M."/>
            <person name="Priest M."/>
            <person name="Roberts A."/>
            <person name="Saif S."/>
            <person name="Shea T."/>
            <person name="Shenoy N."/>
            <person name="Sisk P."/>
            <person name="Stolte C."/>
            <person name="Sykes S."/>
            <person name="White J."/>
            <person name="Yandava C."/>
            <person name="Nusbaum C."/>
            <person name="Birren B."/>
        </authorList>
    </citation>
    <scope>NUCLEOTIDE SEQUENCE [LARGE SCALE GENOMIC DNA]</scope>
    <source>
        <strain evidence="1 2">29_1</strain>
    </source>
</reference>
<name>E7G9X1_9FIRM</name>
<dbReference type="AlphaFoldDB" id="E7G9X1"/>
<evidence type="ECO:0000313" key="1">
    <source>
        <dbReference type="EMBL" id="EFW04979.1"/>
    </source>
</evidence>
<gene>
    <name evidence="1" type="ORF">HMPREF9488_01561</name>
</gene>
<comment type="caution">
    <text evidence="1">The sequence shown here is derived from an EMBL/GenBank/DDBJ whole genome shotgun (WGS) entry which is preliminary data.</text>
</comment>
<dbReference type="EMBL" id="ADKX01000030">
    <property type="protein sequence ID" value="EFW04979.1"/>
    <property type="molecule type" value="Genomic_DNA"/>
</dbReference>
<keyword evidence="2" id="KW-1185">Reference proteome</keyword>
<proteinExistence type="predicted"/>
<evidence type="ECO:0000313" key="2">
    <source>
        <dbReference type="Proteomes" id="UP000003157"/>
    </source>
</evidence>
<dbReference type="RefSeq" id="WP_008788669.1">
    <property type="nucleotide sequence ID" value="NZ_AKCB01000003.1"/>
</dbReference>
<sequence>MGEYTEQYCYAIKMMTPVGIRDGSIVLNINNKDISGYLDILNHQNVLSGKILEHGQCELKGEIVSLMRKSNYTAVGTFDFCSIQLTLKEEKNNYELYGIAKDWRIEL</sequence>
<organism evidence="1 2">
    <name type="scientific">Coprobacillus cateniformis</name>
    <dbReference type="NCBI Taxonomy" id="100884"/>
    <lineage>
        <taxon>Bacteria</taxon>
        <taxon>Bacillati</taxon>
        <taxon>Bacillota</taxon>
        <taxon>Erysipelotrichia</taxon>
        <taxon>Erysipelotrichales</taxon>
        <taxon>Coprobacillaceae</taxon>
        <taxon>Coprobacillus</taxon>
    </lineage>
</organism>
<protein>
    <submittedName>
        <fullName evidence="1">Uncharacterized protein</fullName>
    </submittedName>
</protein>